<feature type="transmembrane region" description="Helical" evidence="4">
    <location>
        <begin position="178"/>
        <end position="199"/>
    </location>
</feature>
<dbReference type="SMART" id="SM00421">
    <property type="entry name" value="HTH_LUXR"/>
    <property type="match status" value="1"/>
</dbReference>
<feature type="transmembrane region" description="Helical" evidence="4">
    <location>
        <begin position="116"/>
        <end position="139"/>
    </location>
</feature>
<dbReference type="GO" id="GO:0003677">
    <property type="term" value="F:DNA binding"/>
    <property type="evidence" value="ECO:0007669"/>
    <property type="project" value="UniProtKB-KW"/>
</dbReference>
<comment type="caution">
    <text evidence="7">The sequence shown here is derived from an EMBL/GenBank/DDBJ whole genome shotgun (WGS) entry which is preliminary data.</text>
</comment>
<feature type="domain" description="HTH luxR-type" evidence="5">
    <location>
        <begin position="426"/>
        <end position="491"/>
    </location>
</feature>
<keyword evidence="4" id="KW-0472">Membrane</keyword>
<keyword evidence="4" id="KW-1133">Transmembrane helix</keyword>
<gene>
    <name evidence="6" type="ORF">C1876_16515</name>
    <name evidence="7" type="ORF">DMP09_12055</name>
</gene>
<dbReference type="EMBL" id="QICC01000056">
    <property type="protein sequence ID" value="RNM40950.1"/>
    <property type="molecule type" value="Genomic_DNA"/>
</dbReference>
<dbReference type="InterPro" id="IPR000792">
    <property type="entry name" value="Tscrpt_reg_LuxR_C"/>
</dbReference>
<keyword evidence="4" id="KW-0812">Transmembrane</keyword>
<keyword evidence="1" id="KW-0805">Transcription regulation</keyword>
<dbReference type="Proteomes" id="UP000253817">
    <property type="component" value="Unassembled WGS sequence"/>
</dbReference>
<feature type="transmembrane region" description="Helical" evidence="4">
    <location>
        <begin position="58"/>
        <end position="78"/>
    </location>
</feature>
<proteinExistence type="predicted"/>
<dbReference type="PANTHER" id="PTHR44688:SF16">
    <property type="entry name" value="DNA-BINDING TRANSCRIPTIONAL ACTIVATOR DEVR_DOSR"/>
    <property type="match status" value="1"/>
</dbReference>
<dbReference type="Proteomes" id="UP000270112">
    <property type="component" value="Unassembled WGS sequence"/>
</dbReference>
<reference evidence="7" key="3">
    <citation type="journal article" date="2019" name="Microbiol. Resour. Announc.">
        <title>Draft Genome Sequences of Type Strains of Gordonibacter faecihominis, Paraeggerthella hongkongensis, Parvibacter caecicola,Slackia equolifaciens, Slackia faecicanis, and Slackia isoflavoniconvertens.</title>
        <authorList>
            <person name="Danylec N."/>
            <person name="Stoll D.A."/>
            <person name="Dotsch A."/>
            <person name="Huch M."/>
        </authorList>
    </citation>
    <scope>NUCLEOTIDE SEQUENCE</scope>
    <source>
        <strain evidence="7">DSM 16107</strain>
    </source>
</reference>
<dbReference type="Gene3D" id="1.10.10.10">
    <property type="entry name" value="Winged helix-like DNA-binding domain superfamily/Winged helix DNA-binding domain"/>
    <property type="match status" value="1"/>
</dbReference>
<dbReference type="AlphaFoldDB" id="A0A3N0IWZ4"/>
<evidence type="ECO:0000256" key="2">
    <source>
        <dbReference type="ARBA" id="ARBA00023125"/>
    </source>
</evidence>
<evidence type="ECO:0000313" key="8">
    <source>
        <dbReference type="Proteomes" id="UP000253817"/>
    </source>
</evidence>
<feature type="transmembrane region" description="Helical" evidence="4">
    <location>
        <begin position="90"/>
        <end position="110"/>
    </location>
</feature>
<name>A0A3N0IWZ4_9ACTN</name>
<feature type="transmembrane region" description="Helical" evidence="4">
    <location>
        <begin position="339"/>
        <end position="365"/>
    </location>
</feature>
<evidence type="ECO:0000313" key="9">
    <source>
        <dbReference type="Proteomes" id="UP000270112"/>
    </source>
</evidence>
<dbReference type="PANTHER" id="PTHR44688">
    <property type="entry name" value="DNA-BINDING TRANSCRIPTIONAL ACTIVATOR DEVR_DOSR"/>
    <property type="match status" value="1"/>
</dbReference>
<evidence type="ECO:0000256" key="3">
    <source>
        <dbReference type="ARBA" id="ARBA00023163"/>
    </source>
</evidence>
<dbReference type="InterPro" id="IPR016032">
    <property type="entry name" value="Sig_transdc_resp-reg_C-effctor"/>
</dbReference>
<reference evidence="6 8" key="1">
    <citation type="journal article" date="2018" name="Elife">
        <title>Discovery and characterization of a prevalent human gut bacterial enzyme sufficient for the inactivation of a family of plant toxins.</title>
        <authorList>
            <person name="Koppel N."/>
            <person name="Bisanz J.E."/>
            <person name="Pandelia M.E."/>
            <person name="Turnbaugh P.J."/>
            <person name="Balskus E.P."/>
        </authorList>
    </citation>
    <scope>NUCLEOTIDE SEQUENCE [LARGE SCALE GENOMIC DNA]</scope>
    <source>
        <strain evidence="6 8">DSM 16107</strain>
    </source>
</reference>
<dbReference type="SUPFAM" id="SSF46894">
    <property type="entry name" value="C-terminal effector domain of the bipartite response regulators"/>
    <property type="match status" value="1"/>
</dbReference>
<dbReference type="InterPro" id="IPR036388">
    <property type="entry name" value="WH-like_DNA-bd_sf"/>
</dbReference>
<accession>A0A3N0IWZ4</accession>
<protein>
    <recommendedName>
        <fullName evidence="5">HTH luxR-type domain-containing protein</fullName>
    </recommendedName>
</protein>
<sequence length="492" mass="54147">MVELLGSGIRYRIRGTAMGKRFQIACAVAGLALMWPYLQHFFFRVTFFGNISVFDSLIGFGVFLVVVGAVIAVAALKSSAVVRLLARPRVMPAIAGLSLAGSVCIVVTSGSGEGPFFAAFTLLCVVCYAVGFAALFFAWVFELKRLVFRLGLGTAVSIVVVSAALGYAISPTWIADTWFYRLLPVLGIPLSSGCWFVLARRFPFEPGECNPVLQSPSVKRWGLLFVAYFVINMMHALFYCIDQDADFTGDTVLSFAVLFVFMALLLIMALNKRMGQNSLWYLGVGLTVVLFAGLFFAFQFGSSDAVLGMSIVFTIMRCLQIFVFVVLLVVVYQDDLPALPLFGAVFLLTMVFNSVFSYFIAPWWIEAFDIDASASVGAFATVLGFLLIVVLAAFLLFFSSGTNLHAVTYAREPAPSAMDRESACQELARRHGMTQREQDVLYYVSLGYNVKKIGETLFISEHTVHSHAKAVYRKLDVHAKQEVIDLVNGMCR</sequence>
<keyword evidence="3" id="KW-0804">Transcription</keyword>
<feature type="transmembrane region" description="Helical" evidence="4">
    <location>
        <begin position="220"/>
        <end position="239"/>
    </location>
</feature>
<dbReference type="CDD" id="cd06170">
    <property type="entry name" value="LuxR_C_like"/>
    <property type="match status" value="1"/>
</dbReference>
<evidence type="ECO:0000256" key="1">
    <source>
        <dbReference type="ARBA" id="ARBA00023015"/>
    </source>
</evidence>
<dbReference type="Pfam" id="PF00196">
    <property type="entry name" value="GerE"/>
    <property type="match status" value="1"/>
</dbReference>
<feature type="transmembrane region" description="Helical" evidence="4">
    <location>
        <begin position="279"/>
        <end position="300"/>
    </location>
</feature>
<evidence type="ECO:0000313" key="7">
    <source>
        <dbReference type="EMBL" id="RNM40950.1"/>
    </source>
</evidence>
<feature type="transmembrane region" description="Helical" evidence="4">
    <location>
        <begin position="377"/>
        <end position="398"/>
    </location>
</feature>
<feature type="transmembrane region" description="Helical" evidence="4">
    <location>
        <begin position="21"/>
        <end position="38"/>
    </location>
</feature>
<dbReference type="GO" id="GO:0006355">
    <property type="term" value="P:regulation of DNA-templated transcription"/>
    <property type="evidence" value="ECO:0007669"/>
    <property type="project" value="InterPro"/>
</dbReference>
<evidence type="ECO:0000256" key="4">
    <source>
        <dbReference type="SAM" id="Phobius"/>
    </source>
</evidence>
<evidence type="ECO:0000313" key="6">
    <source>
        <dbReference type="EMBL" id="RDB65040.1"/>
    </source>
</evidence>
<dbReference type="PROSITE" id="PS00622">
    <property type="entry name" value="HTH_LUXR_1"/>
    <property type="match status" value="1"/>
</dbReference>
<dbReference type="EMBL" id="PPTT01000044">
    <property type="protein sequence ID" value="RDB65040.1"/>
    <property type="molecule type" value="Genomic_DNA"/>
</dbReference>
<organism evidence="7 9">
    <name type="scientific">Eggerthella sinensis</name>
    <dbReference type="NCBI Taxonomy" id="242230"/>
    <lineage>
        <taxon>Bacteria</taxon>
        <taxon>Bacillati</taxon>
        <taxon>Actinomycetota</taxon>
        <taxon>Coriobacteriia</taxon>
        <taxon>Eggerthellales</taxon>
        <taxon>Eggerthellaceae</taxon>
        <taxon>Eggerthella</taxon>
    </lineage>
</organism>
<feature type="transmembrane region" description="Helical" evidence="4">
    <location>
        <begin position="146"/>
        <end position="166"/>
    </location>
</feature>
<keyword evidence="8" id="KW-1185">Reference proteome</keyword>
<feature type="transmembrane region" description="Helical" evidence="4">
    <location>
        <begin position="251"/>
        <end position="270"/>
    </location>
</feature>
<reference evidence="9" key="2">
    <citation type="submission" date="2018-05" db="EMBL/GenBank/DDBJ databases">
        <title>Genome Sequencing of selected type strains of the family Eggerthellaceae.</title>
        <authorList>
            <person name="Danylec N."/>
            <person name="Stoll D.A."/>
            <person name="Doetsch A."/>
            <person name="Huch M."/>
        </authorList>
    </citation>
    <scope>NUCLEOTIDE SEQUENCE [LARGE SCALE GENOMIC DNA]</scope>
    <source>
        <strain evidence="9">DSM 16107</strain>
    </source>
</reference>
<feature type="transmembrane region" description="Helical" evidence="4">
    <location>
        <begin position="306"/>
        <end position="332"/>
    </location>
</feature>
<keyword evidence="2" id="KW-0238">DNA-binding</keyword>
<dbReference type="PRINTS" id="PR00038">
    <property type="entry name" value="HTHLUXR"/>
</dbReference>
<evidence type="ECO:0000259" key="5">
    <source>
        <dbReference type="PROSITE" id="PS50043"/>
    </source>
</evidence>
<dbReference type="PROSITE" id="PS50043">
    <property type="entry name" value="HTH_LUXR_2"/>
    <property type="match status" value="1"/>
</dbReference>